<proteinExistence type="inferred from homology"/>
<dbReference type="Pfam" id="PF05195">
    <property type="entry name" value="AMP_N"/>
    <property type="match status" value="1"/>
</dbReference>
<gene>
    <name evidence="7" type="ORF">ENJ67_04255</name>
</gene>
<protein>
    <recommendedName>
        <fullName evidence="3">Xaa-Pro aminopeptidase</fullName>
        <ecNumber evidence="3">3.4.11.9</ecNumber>
    </recommendedName>
</protein>
<accession>A0A7C3C3X2</accession>
<dbReference type="Proteomes" id="UP000886390">
    <property type="component" value="Unassembled WGS sequence"/>
</dbReference>
<evidence type="ECO:0000313" key="7">
    <source>
        <dbReference type="EMBL" id="HFB53923.1"/>
    </source>
</evidence>
<dbReference type="InterPro" id="IPR052433">
    <property type="entry name" value="X-Pro_dipept-like"/>
</dbReference>
<feature type="domain" description="Aminopeptidase P N-terminal" evidence="6">
    <location>
        <begin position="2"/>
        <end position="136"/>
    </location>
</feature>
<dbReference type="GO" id="GO:0070006">
    <property type="term" value="F:metalloaminopeptidase activity"/>
    <property type="evidence" value="ECO:0007669"/>
    <property type="project" value="InterPro"/>
</dbReference>
<comment type="similarity">
    <text evidence="2">Belongs to the peptidase M24B family.</text>
</comment>
<dbReference type="SUPFAM" id="SSF53092">
    <property type="entry name" value="Creatinase/prolidase N-terminal domain"/>
    <property type="match status" value="1"/>
</dbReference>
<dbReference type="SMART" id="SM01011">
    <property type="entry name" value="AMP_N"/>
    <property type="match status" value="1"/>
</dbReference>
<evidence type="ECO:0000256" key="2">
    <source>
        <dbReference type="ARBA" id="ARBA00008766"/>
    </source>
</evidence>
<evidence type="ECO:0000256" key="1">
    <source>
        <dbReference type="ARBA" id="ARBA00001424"/>
    </source>
</evidence>
<feature type="non-terminal residue" evidence="7">
    <location>
        <position position="171"/>
    </location>
</feature>
<dbReference type="Gene3D" id="3.40.350.10">
    <property type="entry name" value="Creatinase/prolidase N-terminal domain"/>
    <property type="match status" value="1"/>
</dbReference>
<keyword evidence="4" id="KW-0479">Metal-binding</keyword>
<comment type="caution">
    <text evidence="7">The sequence shown here is derived from an EMBL/GenBank/DDBJ whole genome shotgun (WGS) entry which is preliminary data.</text>
</comment>
<dbReference type="PANTHER" id="PTHR43226:SF4">
    <property type="entry name" value="XAA-PRO AMINOPEPTIDASE 3"/>
    <property type="match status" value="1"/>
</dbReference>
<dbReference type="EC" id="3.4.11.9" evidence="3"/>
<dbReference type="GO" id="GO:0006508">
    <property type="term" value="P:proteolysis"/>
    <property type="evidence" value="ECO:0007669"/>
    <property type="project" value="TreeGrafter"/>
</dbReference>
<dbReference type="GO" id="GO:0030145">
    <property type="term" value="F:manganese ion binding"/>
    <property type="evidence" value="ECO:0007669"/>
    <property type="project" value="InterPro"/>
</dbReference>
<evidence type="ECO:0000256" key="3">
    <source>
        <dbReference type="ARBA" id="ARBA00012574"/>
    </source>
</evidence>
<sequence>MIQEAEYKKRRARFARSLKPNSVAVLFSAEPKTRSNDTEYPYRQNSNFYYMSGFKEDNAALLFVKAKKKTKSYLFVQKKEKQEELWNGKRLGVDAAKELFLVDDVFEYSELSKKLKEFLEQKQRLYYDFNLDYSKVKLLKRYAKNIDNFKNAAKQIEMMRLVKSKAEIALI</sequence>
<comment type="catalytic activity">
    <reaction evidence="1">
        <text>Release of any N-terminal amino acid, including proline, that is linked to proline, even from a dipeptide or tripeptide.</text>
        <dbReference type="EC" id="3.4.11.9"/>
    </reaction>
</comment>
<evidence type="ECO:0000256" key="5">
    <source>
        <dbReference type="ARBA" id="ARBA00022801"/>
    </source>
</evidence>
<dbReference type="InterPro" id="IPR029149">
    <property type="entry name" value="Creatin/AminoP/Spt16_N"/>
</dbReference>
<reference evidence="7" key="1">
    <citation type="journal article" date="2020" name="mSystems">
        <title>Genome- and Community-Level Interaction Insights into Carbon Utilization and Element Cycling Functions of Hydrothermarchaeota in Hydrothermal Sediment.</title>
        <authorList>
            <person name="Zhou Z."/>
            <person name="Liu Y."/>
            <person name="Xu W."/>
            <person name="Pan J."/>
            <person name="Luo Z.H."/>
            <person name="Li M."/>
        </authorList>
    </citation>
    <scope>NUCLEOTIDE SEQUENCE [LARGE SCALE GENOMIC DNA]</scope>
    <source>
        <strain evidence="7">HyVt-507</strain>
    </source>
</reference>
<evidence type="ECO:0000259" key="6">
    <source>
        <dbReference type="SMART" id="SM01011"/>
    </source>
</evidence>
<evidence type="ECO:0000256" key="4">
    <source>
        <dbReference type="ARBA" id="ARBA00022723"/>
    </source>
</evidence>
<dbReference type="PANTHER" id="PTHR43226">
    <property type="entry name" value="XAA-PRO AMINOPEPTIDASE 3"/>
    <property type="match status" value="1"/>
</dbReference>
<name>A0A7C3C3X2_9BACT</name>
<keyword evidence="7" id="KW-0031">Aminopeptidase</keyword>
<dbReference type="InterPro" id="IPR007865">
    <property type="entry name" value="Aminopep_P_N"/>
</dbReference>
<dbReference type="EMBL" id="DRNH01000227">
    <property type="protein sequence ID" value="HFB53923.1"/>
    <property type="molecule type" value="Genomic_DNA"/>
</dbReference>
<dbReference type="AlphaFoldDB" id="A0A7C3C3X2"/>
<keyword evidence="7" id="KW-0645">Protease</keyword>
<keyword evidence="5" id="KW-0378">Hydrolase</keyword>
<organism evidence="7">
    <name type="scientific">Sulfurimonas autotrophica</name>
    <dbReference type="NCBI Taxonomy" id="202747"/>
    <lineage>
        <taxon>Bacteria</taxon>
        <taxon>Pseudomonadati</taxon>
        <taxon>Campylobacterota</taxon>
        <taxon>Epsilonproteobacteria</taxon>
        <taxon>Campylobacterales</taxon>
        <taxon>Sulfurimonadaceae</taxon>
        <taxon>Sulfurimonas</taxon>
    </lineage>
</organism>